<keyword evidence="1" id="KW-0812">Transmembrane</keyword>
<proteinExistence type="predicted"/>
<keyword evidence="2" id="KW-0732">Signal</keyword>
<reference evidence="3" key="1">
    <citation type="submission" date="2021-07" db="EMBL/GenBank/DDBJ databases">
        <title>Roseobacter insulae sp. nov., isolated from a tidal flat.</title>
        <authorList>
            <person name="Park S."/>
            <person name="Yoon J.-H."/>
        </authorList>
    </citation>
    <scope>NUCLEOTIDE SEQUENCE</scope>
    <source>
        <strain evidence="3">YSTF-M11</strain>
    </source>
</reference>
<keyword evidence="1" id="KW-1133">Transmembrane helix</keyword>
<feature type="signal peptide" evidence="2">
    <location>
        <begin position="1"/>
        <end position="21"/>
    </location>
</feature>
<feature type="transmembrane region" description="Helical" evidence="1">
    <location>
        <begin position="150"/>
        <end position="167"/>
    </location>
</feature>
<dbReference type="EMBL" id="JAHXDN010000001">
    <property type="protein sequence ID" value="MBW4707121.1"/>
    <property type="molecule type" value="Genomic_DNA"/>
</dbReference>
<sequence length="177" mass="18045">MKLSTLLLSCSLVFCSPAALGAAIIQGFGIAGTHFWFLIPQATSLDDIGGLDSVALSPNFAVAPGEVIFDNVVLSGPATGFATDGTGSLEVFFATPVAESDLPLQPFVSISVSPALDSKIAVNGAFSFVETGPDGEIRGTTRLAPVPLPAGWALGLSLLGLGAAFSARSRHGKRRTA</sequence>
<accession>A0A9X1FSU9</accession>
<keyword evidence="1" id="KW-0472">Membrane</keyword>
<evidence type="ECO:0000256" key="1">
    <source>
        <dbReference type="SAM" id="Phobius"/>
    </source>
</evidence>
<feature type="chain" id="PRO_5040811003" description="VPLPA-CTERM protein sorting domain-containing protein" evidence="2">
    <location>
        <begin position="22"/>
        <end position="177"/>
    </location>
</feature>
<dbReference type="AlphaFoldDB" id="A0A9X1FSU9"/>
<keyword evidence="4" id="KW-1185">Reference proteome</keyword>
<evidence type="ECO:0008006" key="5">
    <source>
        <dbReference type="Google" id="ProtNLM"/>
    </source>
</evidence>
<protein>
    <recommendedName>
        <fullName evidence="5">VPLPA-CTERM protein sorting domain-containing protein</fullName>
    </recommendedName>
</protein>
<organism evidence="3 4">
    <name type="scientific">Roseobacter insulae</name>
    <dbReference type="NCBI Taxonomy" id="2859783"/>
    <lineage>
        <taxon>Bacteria</taxon>
        <taxon>Pseudomonadati</taxon>
        <taxon>Pseudomonadota</taxon>
        <taxon>Alphaproteobacteria</taxon>
        <taxon>Rhodobacterales</taxon>
        <taxon>Roseobacteraceae</taxon>
        <taxon>Roseobacter</taxon>
    </lineage>
</organism>
<dbReference type="RefSeq" id="WP_219499590.1">
    <property type="nucleotide sequence ID" value="NZ_JAHXDN010000001.1"/>
</dbReference>
<dbReference type="Proteomes" id="UP001138661">
    <property type="component" value="Unassembled WGS sequence"/>
</dbReference>
<evidence type="ECO:0000313" key="3">
    <source>
        <dbReference type="EMBL" id="MBW4707121.1"/>
    </source>
</evidence>
<evidence type="ECO:0000256" key="2">
    <source>
        <dbReference type="SAM" id="SignalP"/>
    </source>
</evidence>
<comment type="caution">
    <text evidence="3">The sequence shown here is derived from an EMBL/GenBank/DDBJ whole genome shotgun (WGS) entry which is preliminary data.</text>
</comment>
<evidence type="ECO:0000313" key="4">
    <source>
        <dbReference type="Proteomes" id="UP001138661"/>
    </source>
</evidence>
<gene>
    <name evidence="3" type="ORF">KX928_04910</name>
</gene>
<name>A0A9X1FSU9_9RHOB</name>